<dbReference type="Gene3D" id="1.10.4030.10">
    <property type="entry name" value="Porin chaperone SurA, peptide-binding domain"/>
    <property type="match status" value="1"/>
</dbReference>
<sequence>MFDTVRKHTKLLMGVLFLLIIPSFVLFGIDGYSRMSDASTTVASVNGKSITQTEWDNAHRAEVDRLRANNPQIDLNLLDSPQIKYASLDQLVRERVLAAAAADEHLSVSDARLVSYLQSDPNMASLRRADGTLNMDEYRRALSAQGLTPEAFEASVRQDMARRQVLGGVANSSFSTQAEADVAMNAFLERREIRLTKFATADYAAKLNPTEAELEAFYKDNLGRYQAPESAKIEYLVLGLEPVKKAIEVSEQDLRKYYEQNSATLGQPEERRAAHILIMAPKDAPAAEREKAKSTAQGLLDALRKVPDTFAEVARKSSQDDVSAASGGDLGFFRSDRGTDPAIAKAAFSLAKAGDVSGLVESDFGYHIVRLTEIKASGVPPFEQARAKLEDQYRVQEAQKRFGELAEEFRNGVYEQSDSLKPTADKLKLSIQTADNVTRTPASGAIGALANAKFLGALFSPDALEKKRNTEAMEVGANELASGRVVSHAPAHARPFAEVKAEVRAAYVAQKGAEQALKAGQERLKAWEAKPESATPDLTQVVTVSRDQPEGQPPSLVEAALRADPAKLPKLVGVNLGAEGFVVARVDKVVPRASESKEVAAQNLQRYEQLWALSETVSYYETLKAKYKAKILVPVPASTPQVAATPAATAASQ</sequence>
<dbReference type="InterPro" id="IPR046357">
    <property type="entry name" value="PPIase_dom_sf"/>
</dbReference>
<keyword evidence="7" id="KW-0143">Chaperone</keyword>
<dbReference type="PANTHER" id="PTHR47529:SF1">
    <property type="entry name" value="PERIPLASMIC CHAPERONE PPID"/>
    <property type="match status" value="1"/>
</dbReference>
<dbReference type="PROSITE" id="PS50198">
    <property type="entry name" value="PPIC_PPIASE_2"/>
    <property type="match status" value="1"/>
</dbReference>
<dbReference type="InterPro" id="IPR052029">
    <property type="entry name" value="PpiD_chaperone"/>
</dbReference>
<evidence type="ECO:0000256" key="10">
    <source>
        <dbReference type="ARBA" id="ARBA00040743"/>
    </source>
</evidence>
<dbReference type="Proteomes" id="UP001597304">
    <property type="component" value="Unassembled WGS sequence"/>
</dbReference>
<evidence type="ECO:0000259" key="14">
    <source>
        <dbReference type="PROSITE" id="PS50198"/>
    </source>
</evidence>
<evidence type="ECO:0000256" key="13">
    <source>
        <dbReference type="SAM" id="Phobius"/>
    </source>
</evidence>
<keyword evidence="3" id="KW-0997">Cell inner membrane</keyword>
<keyword evidence="6 13" id="KW-0472">Membrane</keyword>
<evidence type="ECO:0000256" key="5">
    <source>
        <dbReference type="ARBA" id="ARBA00022989"/>
    </source>
</evidence>
<comment type="similarity">
    <text evidence="9">Belongs to the PpiD chaperone family.</text>
</comment>
<dbReference type="Gene3D" id="3.10.50.40">
    <property type="match status" value="1"/>
</dbReference>
<reference evidence="16" key="1">
    <citation type="journal article" date="2019" name="Int. J. Syst. Evol. Microbiol.">
        <title>The Global Catalogue of Microorganisms (GCM) 10K type strain sequencing project: providing services to taxonomists for standard genome sequencing and annotation.</title>
        <authorList>
            <consortium name="The Broad Institute Genomics Platform"/>
            <consortium name="The Broad Institute Genome Sequencing Center for Infectious Disease"/>
            <person name="Wu L."/>
            <person name="Ma J."/>
        </authorList>
    </citation>
    <scope>NUCLEOTIDE SEQUENCE [LARGE SCALE GENOMIC DNA]</scope>
    <source>
        <strain evidence="16">LMG 29247</strain>
    </source>
</reference>
<evidence type="ECO:0000256" key="11">
    <source>
        <dbReference type="ARBA" id="ARBA00042775"/>
    </source>
</evidence>
<keyword evidence="5 13" id="KW-1133">Transmembrane helix</keyword>
<dbReference type="EMBL" id="JBHUEJ010000002">
    <property type="protein sequence ID" value="MFD1709103.1"/>
    <property type="molecule type" value="Genomic_DNA"/>
</dbReference>
<evidence type="ECO:0000256" key="3">
    <source>
        <dbReference type="ARBA" id="ARBA00022519"/>
    </source>
</evidence>
<name>A0ABW4KPH3_9BURK</name>
<dbReference type="PANTHER" id="PTHR47529">
    <property type="entry name" value="PEPTIDYL-PROLYL CIS-TRANS ISOMERASE D"/>
    <property type="match status" value="1"/>
</dbReference>
<evidence type="ECO:0000313" key="16">
    <source>
        <dbReference type="Proteomes" id="UP001597304"/>
    </source>
</evidence>
<dbReference type="InterPro" id="IPR027304">
    <property type="entry name" value="Trigger_fact/SurA_dom_sf"/>
</dbReference>
<dbReference type="RefSeq" id="WP_147914152.1">
    <property type="nucleotide sequence ID" value="NZ_JBHUEJ010000002.1"/>
</dbReference>
<feature type="transmembrane region" description="Helical" evidence="13">
    <location>
        <begin position="12"/>
        <end position="29"/>
    </location>
</feature>
<dbReference type="Pfam" id="PF00639">
    <property type="entry name" value="Rotamase"/>
    <property type="match status" value="1"/>
</dbReference>
<dbReference type="SUPFAM" id="SSF54534">
    <property type="entry name" value="FKBP-like"/>
    <property type="match status" value="1"/>
</dbReference>
<evidence type="ECO:0000256" key="4">
    <source>
        <dbReference type="ARBA" id="ARBA00022692"/>
    </source>
</evidence>
<keyword evidence="16" id="KW-1185">Reference proteome</keyword>
<evidence type="ECO:0000256" key="2">
    <source>
        <dbReference type="ARBA" id="ARBA00022475"/>
    </source>
</evidence>
<keyword evidence="4 13" id="KW-0812">Transmembrane</keyword>
<dbReference type="SUPFAM" id="SSF109998">
    <property type="entry name" value="Triger factor/SurA peptide-binding domain-like"/>
    <property type="match status" value="1"/>
</dbReference>
<gene>
    <name evidence="15" type="ORF">ACFSF0_00630</name>
</gene>
<comment type="subcellular location">
    <subcellularLocation>
        <location evidence="1">Cell inner membrane</location>
        <topology evidence="1">Single-pass type II membrane protein</topology>
        <orientation evidence="1">Periplasmic side</orientation>
    </subcellularLocation>
</comment>
<proteinExistence type="inferred from homology"/>
<keyword evidence="2" id="KW-1003">Cell membrane</keyword>
<feature type="domain" description="PpiC" evidence="14">
    <location>
        <begin position="268"/>
        <end position="373"/>
    </location>
</feature>
<dbReference type="PROSITE" id="PS01096">
    <property type="entry name" value="PPIC_PPIASE_1"/>
    <property type="match status" value="1"/>
</dbReference>
<organism evidence="15 16">
    <name type="scientific">Ottowia flava</name>
    <dbReference type="NCBI Taxonomy" id="2675430"/>
    <lineage>
        <taxon>Bacteria</taxon>
        <taxon>Pseudomonadati</taxon>
        <taxon>Pseudomonadota</taxon>
        <taxon>Betaproteobacteria</taxon>
        <taxon>Burkholderiales</taxon>
        <taxon>Comamonadaceae</taxon>
        <taxon>Ottowia</taxon>
    </lineage>
</organism>
<protein>
    <recommendedName>
        <fullName evidence="10">Periplasmic chaperone PpiD</fullName>
    </recommendedName>
    <alternativeName>
        <fullName evidence="11">Periplasmic folding chaperone</fullName>
    </alternativeName>
</protein>
<keyword evidence="12" id="KW-0697">Rotamase</keyword>
<keyword evidence="8 12" id="KW-0413">Isomerase</keyword>
<accession>A0ABW4KPH3</accession>
<dbReference type="InterPro" id="IPR000297">
    <property type="entry name" value="PPIase_PpiC"/>
</dbReference>
<evidence type="ECO:0000256" key="1">
    <source>
        <dbReference type="ARBA" id="ARBA00004382"/>
    </source>
</evidence>
<evidence type="ECO:0000256" key="6">
    <source>
        <dbReference type="ARBA" id="ARBA00023136"/>
    </source>
</evidence>
<dbReference type="InterPro" id="IPR023058">
    <property type="entry name" value="PPIase_PpiC_CS"/>
</dbReference>
<evidence type="ECO:0000256" key="9">
    <source>
        <dbReference type="ARBA" id="ARBA00038408"/>
    </source>
</evidence>
<evidence type="ECO:0000313" key="15">
    <source>
        <dbReference type="EMBL" id="MFD1709103.1"/>
    </source>
</evidence>
<dbReference type="Pfam" id="PF13624">
    <property type="entry name" value="SurA_N_3"/>
    <property type="match status" value="1"/>
</dbReference>
<evidence type="ECO:0000256" key="7">
    <source>
        <dbReference type="ARBA" id="ARBA00023186"/>
    </source>
</evidence>
<evidence type="ECO:0000256" key="8">
    <source>
        <dbReference type="ARBA" id="ARBA00023235"/>
    </source>
</evidence>
<evidence type="ECO:0000256" key="12">
    <source>
        <dbReference type="PROSITE-ProRule" id="PRU00278"/>
    </source>
</evidence>
<comment type="caution">
    <text evidence="15">The sequence shown here is derived from an EMBL/GenBank/DDBJ whole genome shotgun (WGS) entry which is preliminary data.</text>
</comment>